<accession>A0A1B7N335</accession>
<reference evidence="1 2" key="1">
    <citation type="submission" date="2016-06" db="EMBL/GenBank/DDBJ databases">
        <title>Comparative genomics of the ectomycorrhizal sister species Rhizopogon vinicolor and Rhizopogon vesiculosus (Basidiomycota: Boletales) reveals a divergence of the mating type B locus.</title>
        <authorList>
            <consortium name="DOE Joint Genome Institute"/>
            <person name="Mujic A.B."/>
            <person name="Kuo A."/>
            <person name="Tritt A."/>
            <person name="Lipzen A."/>
            <person name="Chen C."/>
            <person name="Johnson J."/>
            <person name="Sharma A."/>
            <person name="Barry K."/>
            <person name="Grigoriev I.V."/>
            <person name="Spatafora J.W."/>
        </authorList>
    </citation>
    <scope>NUCLEOTIDE SEQUENCE [LARGE SCALE GENOMIC DNA]</scope>
    <source>
        <strain evidence="1 2">AM-OR11-026</strain>
    </source>
</reference>
<dbReference type="AlphaFoldDB" id="A0A1B7N335"/>
<dbReference type="Proteomes" id="UP000092154">
    <property type="component" value="Unassembled WGS sequence"/>
</dbReference>
<evidence type="ECO:0000313" key="2">
    <source>
        <dbReference type="Proteomes" id="UP000092154"/>
    </source>
</evidence>
<gene>
    <name evidence="1" type="ORF">K503DRAFT_769674</name>
</gene>
<protein>
    <submittedName>
        <fullName evidence="1">Uncharacterized protein</fullName>
    </submittedName>
</protein>
<dbReference type="InParanoid" id="A0A1B7N335"/>
<organism evidence="1 2">
    <name type="scientific">Rhizopogon vinicolor AM-OR11-026</name>
    <dbReference type="NCBI Taxonomy" id="1314800"/>
    <lineage>
        <taxon>Eukaryota</taxon>
        <taxon>Fungi</taxon>
        <taxon>Dikarya</taxon>
        <taxon>Basidiomycota</taxon>
        <taxon>Agaricomycotina</taxon>
        <taxon>Agaricomycetes</taxon>
        <taxon>Agaricomycetidae</taxon>
        <taxon>Boletales</taxon>
        <taxon>Suillineae</taxon>
        <taxon>Rhizopogonaceae</taxon>
        <taxon>Rhizopogon</taxon>
    </lineage>
</organism>
<name>A0A1B7N335_9AGAM</name>
<evidence type="ECO:0000313" key="1">
    <source>
        <dbReference type="EMBL" id="OAX39242.1"/>
    </source>
</evidence>
<proteinExistence type="predicted"/>
<dbReference type="EMBL" id="KV448257">
    <property type="protein sequence ID" value="OAX39242.1"/>
    <property type="molecule type" value="Genomic_DNA"/>
</dbReference>
<sequence>MTVFLRHSRSATSSFVLSTGTTGDLLNSFSSASNKVWHLKLVKINIDEQHDFRHLLYLCPNLSSLDNLGGSQ</sequence>
<keyword evidence="2" id="KW-1185">Reference proteome</keyword>